<dbReference type="Gene3D" id="3.40.1350.10">
    <property type="match status" value="1"/>
</dbReference>
<dbReference type="InterPro" id="IPR011856">
    <property type="entry name" value="tRNA_endonuc-like_dom_sf"/>
</dbReference>
<dbReference type="GO" id="GO:0004519">
    <property type="term" value="F:endonuclease activity"/>
    <property type="evidence" value="ECO:0007669"/>
    <property type="project" value="InterPro"/>
</dbReference>
<dbReference type="Proteomes" id="UP000050975">
    <property type="component" value="Unassembled WGS sequence"/>
</dbReference>
<name>A0A0S8JWL7_UNCW3</name>
<feature type="domain" description="Restriction endonuclease type IV Mrr" evidence="1">
    <location>
        <begin position="83"/>
        <end position="184"/>
    </location>
</feature>
<dbReference type="EMBL" id="LJVE01000124">
    <property type="protein sequence ID" value="KPL13006.1"/>
    <property type="molecule type" value="Genomic_DNA"/>
</dbReference>
<dbReference type="AlphaFoldDB" id="A0A0S8JWL7"/>
<dbReference type="GO" id="GO:0009307">
    <property type="term" value="P:DNA restriction-modification system"/>
    <property type="evidence" value="ECO:0007669"/>
    <property type="project" value="InterPro"/>
</dbReference>
<organism evidence="2 3">
    <name type="scientific">candidate division WOR_3 bacterium SM1_77</name>
    <dbReference type="NCBI Taxonomy" id="1703778"/>
    <lineage>
        <taxon>Bacteria</taxon>
        <taxon>Bacteria division WOR-3</taxon>
    </lineage>
</organism>
<accession>A0A0S8JWL7</accession>
<proteinExistence type="predicted"/>
<reference evidence="2 3" key="1">
    <citation type="journal article" date="2015" name="Microbiome">
        <title>Genomic resolution of linkages in carbon, nitrogen, and sulfur cycling among widespread estuary sediment bacteria.</title>
        <authorList>
            <person name="Baker B.J."/>
            <person name="Lazar C.S."/>
            <person name="Teske A.P."/>
            <person name="Dick G.J."/>
        </authorList>
    </citation>
    <scope>NUCLEOTIDE SEQUENCE [LARGE SCALE GENOMIC DNA]</scope>
    <source>
        <strain evidence="2">SM1_77</strain>
    </source>
</reference>
<dbReference type="InterPro" id="IPR007560">
    <property type="entry name" value="Restrct_endonuc_IV_Mrr"/>
</dbReference>
<gene>
    <name evidence="2" type="ORF">AMJ74_05840</name>
</gene>
<protein>
    <recommendedName>
        <fullName evidence="1">Restriction endonuclease type IV Mrr domain-containing protein</fullName>
    </recommendedName>
</protein>
<evidence type="ECO:0000313" key="3">
    <source>
        <dbReference type="Proteomes" id="UP000050975"/>
    </source>
</evidence>
<evidence type="ECO:0000259" key="1">
    <source>
        <dbReference type="Pfam" id="PF04471"/>
    </source>
</evidence>
<sequence length="238" mass="27229">MHYRKIAEALGRDAASVSASLSIERKQAEEDNRPPYFVRMGPGLYQYNDLCEGAVDEDLIREVRSRAEEFNLVTRREMRQRIAKLDIHGFEELAKIILLNIRARVEKSEVIRRYNNTIVMTTSWRDDGGRSPVVVYARKCRLDERIDRDTILEIRGSLPTFKANQGVLISNGIVTPEAKNEALGYAGGDIKVSVPPVHLMDIEICLNVLLESRTGVRTRRVEVLIVDDEFWERLSSEQ</sequence>
<dbReference type="Pfam" id="PF04471">
    <property type="entry name" value="Mrr_cat"/>
    <property type="match status" value="1"/>
</dbReference>
<dbReference type="GO" id="GO:0003677">
    <property type="term" value="F:DNA binding"/>
    <property type="evidence" value="ECO:0007669"/>
    <property type="project" value="InterPro"/>
</dbReference>
<evidence type="ECO:0000313" key="2">
    <source>
        <dbReference type="EMBL" id="KPL13006.1"/>
    </source>
</evidence>
<comment type="caution">
    <text evidence="2">The sequence shown here is derived from an EMBL/GenBank/DDBJ whole genome shotgun (WGS) entry which is preliminary data.</text>
</comment>